<reference evidence="3 4" key="1">
    <citation type="submission" date="2015-10" db="EMBL/GenBank/DDBJ databases">
        <title>Transcriptomic analysis of a linuron degrading triple-species bacterial consortium.</title>
        <authorList>
            <person name="Albers P."/>
        </authorList>
    </citation>
    <scope>NUCLEOTIDE SEQUENCE [LARGE SCALE GENOMIC DNA]</scope>
    <source>
        <strain evidence="3 4">WDL6</strain>
    </source>
</reference>
<gene>
    <name evidence="3" type="ORF">APY04_1910</name>
</gene>
<dbReference type="PATRIC" id="fig|121290.4.peg.1299"/>
<evidence type="ECO:0000256" key="2">
    <source>
        <dbReference type="SAM" id="MobiDB-lite"/>
    </source>
</evidence>
<feature type="region of interest" description="Disordered" evidence="2">
    <location>
        <begin position="140"/>
        <end position="171"/>
    </location>
</feature>
<organism evidence="3 4">
    <name type="scientific">Hyphomicrobium sulfonivorans</name>
    <dbReference type="NCBI Taxonomy" id="121290"/>
    <lineage>
        <taxon>Bacteria</taxon>
        <taxon>Pseudomonadati</taxon>
        <taxon>Pseudomonadota</taxon>
        <taxon>Alphaproteobacteria</taxon>
        <taxon>Hyphomicrobiales</taxon>
        <taxon>Hyphomicrobiaceae</taxon>
        <taxon>Hyphomicrobium</taxon>
    </lineage>
</organism>
<accession>A0A109BF08</accession>
<protein>
    <submittedName>
        <fullName evidence="3">Integral membrane protein CcmA involved in cell shape determination</fullName>
    </submittedName>
</protein>
<dbReference type="RefSeq" id="WP_068461894.1">
    <property type="nucleotide sequence ID" value="NZ_LMTR01000063.1"/>
</dbReference>
<evidence type="ECO:0000256" key="1">
    <source>
        <dbReference type="ARBA" id="ARBA00044755"/>
    </source>
</evidence>
<name>A0A109BF08_HYPSL</name>
<dbReference type="InterPro" id="IPR007607">
    <property type="entry name" value="BacA/B"/>
</dbReference>
<dbReference type="EMBL" id="LMTR01000063">
    <property type="protein sequence ID" value="KWT67551.1"/>
    <property type="molecule type" value="Genomic_DNA"/>
</dbReference>
<dbReference type="PANTHER" id="PTHR35024:SF4">
    <property type="entry name" value="POLYMER-FORMING CYTOSKELETAL PROTEIN"/>
    <property type="match status" value="1"/>
</dbReference>
<comment type="caution">
    <text evidence="3">The sequence shown here is derived from an EMBL/GenBank/DDBJ whole genome shotgun (WGS) entry which is preliminary data.</text>
</comment>
<evidence type="ECO:0000313" key="3">
    <source>
        <dbReference type="EMBL" id="KWT67551.1"/>
    </source>
</evidence>
<feature type="region of interest" description="Disordered" evidence="2">
    <location>
        <begin position="1"/>
        <end position="33"/>
    </location>
</feature>
<feature type="compositionally biased region" description="Low complexity" evidence="2">
    <location>
        <begin position="153"/>
        <end position="171"/>
    </location>
</feature>
<dbReference type="Proteomes" id="UP000059074">
    <property type="component" value="Unassembled WGS sequence"/>
</dbReference>
<proteinExistence type="inferred from homology"/>
<dbReference type="Pfam" id="PF04519">
    <property type="entry name" value="Bactofilin"/>
    <property type="match status" value="1"/>
</dbReference>
<dbReference type="STRING" id="121290.APY04_1910"/>
<dbReference type="OrthoDB" id="5738271at2"/>
<sequence length="171" mass="18057">MFNTKKLDSFSAPGNADSIETPAPAAHPAPDRTKAPMHALVDECPTVRGDLESNGDILIKGNVFGNVRCKLLIIDTDASVEGGIDAEEVIIRQRSTGKINAKRVRLENTAIVESEIIHQICSADEGARIIGTLRHMDETANAASRTETPKPPSTRSTGKSAASTAAASEAP</sequence>
<dbReference type="AlphaFoldDB" id="A0A109BF08"/>
<comment type="similarity">
    <text evidence="1">Belongs to the bactofilin family.</text>
</comment>
<evidence type="ECO:0000313" key="4">
    <source>
        <dbReference type="Proteomes" id="UP000059074"/>
    </source>
</evidence>
<keyword evidence="4" id="KW-1185">Reference proteome</keyword>
<dbReference type="PANTHER" id="PTHR35024">
    <property type="entry name" value="HYPOTHETICAL CYTOSOLIC PROTEIN"/>
    <property type="match status" value="1"/>
</dbReference>